<gene>
    <name evidence="2" type="ORF">ACFOPI_18325</name>
</gene>
<evidence type="ECO:0000256" key="1">
    <source>
        <dbReference type="SAM" id="SignalP"/>
    </source>
</evidence>
<accession>A0ABV7W838</accession>
<evidence type="ECO:0000313" key="3">
    <source>
        <dbReference type="Proteomes" id="UP001595729"/>
    </source>
</evidence>
<sequence>MKQRFLTSPVAACVLALSAWVSATSVHAQEADTVQSAAQACMRAWGSQHPFTDTPPLRTVSGAVRVLGRGSSVADREVTDFPVLVVVQPGVNVLGESEMELLNPNGWYCLRAAVNVGGGLRIKLHCDAHISSATSGTSVFGDNAGRGVSVMGAISVERVGCARS</sequence>
<name>A0ABV7W838_9BURK</name>
<keyword evidence="3" id="KW-1185">Reference proteome</keyword>
<dbReference type="EMBL" id="JBHRXX010000007">
    <property type="protein sequence ID" value="MFC3685564.1"/>
    <property type="molecule type" value="Genomic_DNA"/>
</dbReference>
<dbReference type="Proteomes" id="UP001595729">
    <property type="component" value="Unassembled WGS sequence"/>
</dbReference>
<organism evidence="2 3">
    <name type="scientific">Hydrogenophaga luteola</name>
    <dbReference type="NCBI Taxonomy" id="1591122"/>
    <lineage>
        <taxon>Bacteria</taxon>
        <taxon>Pseudomonadati</taxon>
        <taxon>Pseudomonadota</taxon>
        <taxon>Betaproteobacteria</taxon>
        <taxon>Burkholderiales</taxon>
        <taxon>Comamonadaceae</taxon>
        <taxon>Hydrogenophaga</taxon>
    </lineage>
</organism>
<keyword evidence="1" id="KW-0732">Signal</keyword>
<feature type="signal peptide" evidence="1">
    <location>
        <begin position="1"/>
        <end position="28"/>
    </location>
</feature>
<feature type="chain" id="PRO_5046634334" evidence="1">
    <location>
        <begin position="29"/>
        <end position="164"/>
    </location>
</feature>
<evidence type="ECO:0000313" key="2">
    <source>
        <dbReference type="EMBL" id="MFC3685564.1"/>
    </source>
</evidence>
<reference evidence="3" key="1">
    <citation type="journal article" date="2019" name="Int. J. Syst. Evol. Microbiol.">
        <title>The Global Catalogue of Microorganisms (GCM) 10K type strain sequencing project: providing services to taxonomists for standard genome sequencing and annotation.</title>
        <authorList>
            <consortium name="The Broad Institute Genomics Platform"/>
            <consortium name="The Broad Institute Genome Sequencing Center for Infectious Disease"/>
            <person name="Wu L."/>
            <person name="Ma J."/>
        </authorList>
    </citation>
    <scope>NUCLEOTIDE SEQUENCE [LARGE SCALE GENOMIC DNA]</scope>
    <source>
        <strain evidence="3">KCTC 42501</strain>
    </source>
</reference>
<comment type="caution">
    <text evidence="2">The sequence shown here is derived from an EMBL/GenBank/DDBJ whole genome shotgun (WGS) entry which is preliminary data.</text>
</comment>
<proteinExistence type="predicted"/>
<dbReference type="RefSeq" id="WP_382176989.1">
    <property type="nucleotide sequence ID" value="NZ_JBHRXX010000007.1"/>
</dbReference>
<protein>
    <submittedName>
        <fullName evidence="2">Uncharacterized protein</fullName>
    </submittedName>
</protein>